<gene>
    <name evidence="3" type="ORF">ACFYZM_24075</name>
</gene>
<dbReference type="Proteomes" id="UP001602123">
    <property type="component" value="Unassembled WGS sequence"/>
</dbReference>
<sequence>MEELRGRIDGLTRRLAAEEEQLTRLRFTRETVDELFAETAPDTAPEVRDDGGMAEGETPGVSTSGRDAVNGVRTVPPCGPGLEESVLPRTYQDLLEVLGDAGGPLRATTSPGSTAAVIQALTRTDISLTG</sequence>
<proteinExistence type="predicted"/>
<evidence type="ECO:0000313" key="3">
    <source>
        <dbReference type="EMBL" id="MFF4219337.1"/>
    </source>
</evidence>
<comment type="caution">
    <text evidence="3">The sequence shown here is derived from an EMBL/GenBank/DDBJ whole genome shotgun (WGS) entry which is preliminary data.</text>
</comment>
<accession>A0ABW6U5C8</accession>
<keyword evidence="1" id="KW-0175">Coiled coil</keyword>
<name>A0ABW6U5C8_9ACTN</name>
<protein>
    <submittedName>
        <fullName evidence="3">Uncharacterized protein</fullName>
    </submittedName>
</protein>
<evidence type="ECO:0000256" key="1">
    <source>
        <dbReference type="SAM" id="Coils"/>
    </source>
</evidence>
<feature type="coiled-coil region" evidence="1">
    <location>
        <begin position="1"/>
        <end position="28"/>
    </location>
</feature>
<evidence type="ECO:0000313" key="4">
    <source>
        <dbReference type="Proteomes" id="UP001602123"/>
    </source>
</evidence>
<keyword evidence="4" id="KW-1185">Reference proteome</keyword>
<feature type="region of interest" description="Disordered" evidence="2">
    <location>
        <begin position="39"/>
        <end position="85"/>
    </location>
</feature>
<evidence type="ECO:0000256" key="2">
    <source>
        <dbReference type="SAM" id="MobiDB-lite"/>
    </source>
</evidence>
<organism evidence="3 4">
    <name type="scientific">Streptomyces nondiastaticus</name>
    <dbReference type="NCBI Taxonomy" id="3154512"/>
    <lineage>
        <taxon>Bacteria</taxon>
        <taxon>Bacillati</taxon>
        <taxon>Actinomycetota</taxon>
        <taxon>Actinomycetes</taxon>
        <taxon>Kitasatosporales</taxon>
        <taxon>Streptomycetaceae</taxon>
        <taxon>Streptomyces</taxon>
    </lineage>
</organism>
<reference evidence="3 4" key="1">
    <citation type="submission" date="2024-10" db="EMBL/GenBank/DDBJ databases">
        <title>The Natural Products Discovery Center: Release of the First 8490 Sequenced Strains for Exploring Actinobacteria Biosynthetic Diversity.</title>
        <authorList>
            <person name="Kalkreuter E."/>
            <person name="Kautsar S.A."/>
            <person name="Yang D."/>
            <person name="Bader C.D."/>
            <person name="Teijaro C.N."/>
            <person name="Fluegel L."/>
            <person name="Davis C.M."/>
            <person name="Simpson J.R."/>
            <person name="Lauterbach L."/>
            <person name="Steele A.D."/>
            <person name="Gui C."/>
            <person name="Meng S."/>
            <person name="Li G."/>
            <person name="Viehrig K."/>
            <person name="Ye F."/>
            <person name="Su P."/>
            <person name="Kiefer A.F."/>
            <person name="Nichols A."/>
            <person name="Cepeda A.J."/>
            <person name="Yan W."/>
            <person name="Fan B."/>
            <person name="Jiang Y."/>
            <person name="Adhikari A."/>
            <person name="Zheng C.-J."/>
            <person name="Schuster L."/>
            <person name="Cowan T.M."/>
            <person name="Smanski M.J."/>
            <person name="Chevrette M.G."/>
            <person name="De Carvalho L.P.S."/>
            <person name="Shen B."/>
        </authorList>
    </citation>
    <scope>NUCLEOTIDE SEQUENCE [LARGE SCALE GENOMIC DNA]</scope>
    <source>
        <strain evidence="3 4">NPDC001650</strain>
    </source>
</reference>
<dbReference type="EMBL" id="JBIAUT010000010">
    <property type="protein sequence ID" value="MFF4219337.1"/>
    <property type="molecule type" value="Genomic_DNA"/>
</dbReference>
<dbReference type="RefSeq" id="WP_302858420.1">
    <property type="nucleotide sequence ID" value="NZ_JBIAUT010000010.1"/>
</dbReference>